<sequence>MIGTPQITVELRPYYTRLPIVAGASIEHGPRTGRGLTGRADEGKNMIESGASTALLERAREEFLTRGDTSTVTELVRAPILASWRRSALHGLSPTRARPIHVDSIEQDGQLMRAARPVLEARTTMLADLSAAVTMTDNRGCILNRWVEDPAFARRLDARGVVPGNSLAESDIGTCSSGIALETGESVLVRGAEHFAEGATRMSTAGAPIHHPIGRQIVGTINLTCPVKDSSPLMLAWICEIAGHIENAIFESVTGREHSLLRTYLCSGRDSRHPVLCMDDTTIIGNAVAARMMSDVDLSAMLETASRVVESGQARRFELATTGGDTSIVVSGEPIEVGRRVIGAQLRLTTGRTVVSQRDLGSSAPARERTEAADVLPGLAGRSIAWVRLCGELNRLRSQEPLLLMGEQGTGKTAIVKTLAPDAVVLDVQEVRACGEDWVTRLRKELDGRPAAIALDGLHLLDARDLAVTFTVAAQSASRGVTILATYGYDAVEELNPQLDLSFPQWPGSVVRIPPLRERLGDIPLLLHTLTASRTASKVTPSWASDAVHTLTRVHWIGNVSSLESVVSAVLRRVMGPQIRAADLPPAIRSMAARRQLSGLDLIEAHAISAALVAAEGNKALAAARLNIARSTLYRKIRALGIDLSSTAF</sequence>
<organism evidence="7 8">
    <name type="scientific">Nocardia rhamnosiphila</name>
    <dbReference type="NCBI Taxonomy" id="426716"/>
    <lineage>
        <taxon>Bacteria</taxon>
        <taxon>Bacillati</taxon>
        <taxon>Actinomycetota</taxon>
        <taxon>Actinomycetes</taxon>
        <taxon>Mycobacteriales</taxon>
        <taxon>Nocardiaceae</taxon>
        <taxon>Nocardia</taxon>
    </lineage>
</organism>
<evidence type="ECO:0000256" key="4">
    <source>
        <dbReference type="ARBA" id="ARBA00023125"/>
    </source>
</evidence>
<evidence type="ECO:0000256" key="1">
    <source>
        <dbReference type="ARBA" id="ARBA00022741"/>
    </source>
</evidence>
<keyword evidence="2" id="KW-0067">ATP-binding</keyword>
<evidence type="ECO:0000256" key="3">
    <source>
        <dbReference type="ARBA" id="ARBA00023015"/>
    </source>
</evidence>
<proteinExistence type="predicted"/>
<keyword evidence="5" id="KW-0804">Transcription</keyword>
<dbReference type="InterPro" id="IPR029016">
    <property type="entry name" value="GAF-like_dom_sf"/>
</dbReference>
<dbReference type="PANTHER" id="PTHR32071:SF122">
    <property type="entry name" value="SIGMA FACTOR"/>
    <property type="match status" value="1"/>
</dbReference>
<dbReference type="Proteomes" id="UP001550628">
    <property type="component" value="Unassembled WGS sequence"/>
</dbReference>
<dbReference type="SUPFAM" id="SSF46689">
    <property type="entry name" value="Homeodomain-like"/>
    <property type="match status" value="1"/>
</dbReference>
<dbReference type="PROSITE" id="PS50045">
    <property type="entry name" value="SIGMA54_INTERACT_4"/>
    <property type="match status" value="1"/>
</dbReference>
<dbReference type="Gene3D" id="3.30.450.40">
    <property type="match status" value="1"/>
</dbReference>
<dbReference type="Pfam" id="PF02954">
    <property type="entry name" value="HTH_8"/>
    <property type="match status" value="1"/>
</dbReference>
<reference evidence="7 8" key="1">
    <citation type="submission" date="2024-06" db="EMBL/GenBank/DDBJ databases">
        <title>The Natural Products Discovery Center: Release of the First 8490 Sequenced Strains for Exploring Actinobacteria Biosynthetic Diversity.</title>
        <authorList>
            <person name="Kalkreuter E."/>
            <person name="Kautsar S.A."/>
            <person name="Yang D."/>
            <person name="Bader C.D."/>
            <person name="Teijaro C.N."/>
            <person name="Fluegel L."/>
            <person name="Davis C.M."/>
            <person name="Simpson J.R."/>
            <person name="Lauterbach L."/>
            <person name="Steele A.D."/>
            <person name="Gui C."/>
            <person name="Meng S."/>
            <person name="Li G."/>
            <person name="Viehrig K."/>
            <person name="Ye F."/>
            <person name="Su P."/>
            <person name="Kiefer A.F."/>
            <person name="Nichols A."/>
            <person name="Cepeda A.J."/>
            <person name="Yan W."/>
            <person name="Fan B."/>
            <person name="Jiang Y."/>
            <person name="Adhikari A."/>
            <person name="Zheng C.-J."/>
            <person name="Schuster L."/>
            <person name="Cowan T.M."/>
            <person name="Smanski M.J."/>
            <person name="Chevrette M.G."/>
            <person name="De Carvalho L.P.S."/>
            <person name="Shen B."/>
        </authorList>
    </citation>
    <scope>NUCLEOTIDE SEQUENCE [LARGE SCALE GENOMIC DNA]</scope>
    <source>
        <strain evidence="7 8">NPDC019708</strain>
    </source>
</reference>
<dbReference type="SUPFAM" id="SSF52540">
    <property type="entry name" value="P-loop containing nucleoside triphosphate hydrolases"/>
    <property type="match status" value="1"/>
</dbReference>
<dbReference type="Gene3D" id="1.10.10.60">
    <property type="entry name" value="Homeodomain-like"/>
    <property type="match status" value="1"/>
</dbReference>
<dbReference type="RefSeq" id="WP_356957903.1">
    <property type="nucleotide sequence ID" value="NZ_JBEYBD010000011.1"/>
</dbReference>
<dbReference type="InterPro" id="IPR002078">
    <property type="entry name" value="Sigma_54_int"/>
</dbReference>
<evidence type="ECO:0000256" key="2">
    <source>
        <dbReference type="ARBA" id="ARBA00022840"/>
    </source>
</evidence>
<dbReference type="Pfam" id="PF01590">
    <property type="entry name" value="GAF"/>
    <property type="match status" value="1"/>
</dbReference>
<keyword evidence="4" id="KW-0238">DNA-binding</keyword>
<dbReference type="InterPro" id="IPR058031">
    <property type="entry name" value="AAA_lid_NorR"/>
</dbReference>
<comment type="caution">
    <text evidence="7">The sequence shown here is derived from an EMBL/GenBank/DDBJ whole genome shotgun (WGS) entry which is preliminary data.</text>
</comment>
<dbReference type="PRINTS" id="PR01590">
    <property type="entry name" value="HTHFIS"/>
</dbReference>
<evidence type="ECO:0000313" key="7">
    <source>
        <dbReference type="EMBL" id="MEU1953447.1"/>
    </source>
</evidence>
<dbReference type="EMBL" id="JBEYBF010000010">
    <property type="protein sequence ID" value="MEU1953447.1"/>
    <property type="molecule type" value="Genomic_DNA"/>
</dbReference>
<dbReference type="InterPro" id="IPR027417">
    <property type="entry name" value="P-loop_NTPase"/>
</dbReference>
<keyword evidence="1" id="KW-0547">Nucleotide-binding</keyword>
<name>A0ABV2WRE5_9NOCA</name>
<evidence type="ECO:0000256" key="5">
    <source>
        <dbReference type="ARBA" id="ARBA00023163"/>
    </source>
</evidence>
<dbReference type="Pfam" id="PF25601">
    <property type="entry name" value="AAA_lid_14"/>
    <property type="match status" value="1"/>
</dbReference>
<protein>
    <submittedName>
        <fullName evidence="7">Helix-turn-helix domain-containing protein</fullName>
    </submittedName>
</protein>
<dbReference type="PANTHER" id="PTHR32071">
    <property type="entry name" value="TRANSCRIPTIONAL REGULATORY PROTEIN"/>
    <property type="match status" value="1"/>
</dbReference>
<gene>
    <name evidence="7" type="ORF">ABZ510_16445</name>
</gene>
<dbReference type="InterPro" id="IPR002197">
    <property type="entry name" value="HTH_Fis"/>
</dbReference>
<accession>A0ABV2WRE5</accession>
<evidence type="ECO:0000259" key="6">
    <source>
        <dbReference type="PROSITE" id="PS50045"/>
    </source>
</evidence>
<dbReference type="Gene3D" id="1.10.8.60">
    <property type="match status" value="1"/>
</dbReference>
<keyword evidence="8" id="KW-1185">Reference proteome</keyword>
<keyword evidence="3" id="KW-0805">Transcription regulation</keyword>
<dbReference type="InterPro" id="IPR009057">
    <property type="entry name" value="Homeodomain-like_sf"/>
</dbReference>
<evidence type="ECO:0000313" key="8">
    <source>
        <dbReference type="Proteomes" id="UP001550628"/>
    </source>
</evidence>
<dbReference type="InterPro" id="IPR003018">
    <property type="entry name" value="GAF"/>
</dbReference>
<feature type="domain" description="Sigma-54 factor interaction" evidence="6">
    <location>
        <begin position="511"/>
        <end position="572"/>
    </location>
</feature>